<dbReference type="AlphaFoldDB" id="A0A1V0UPM6"/>
<keyword evidence="2" id="KW-0320">Glycogen biosynthesis</keyword>
<dbReference type="Gene3D" id="2.160.10.10">
    <property type="entry name" value="Hexapeptide repeat proteins"/>
    <property type="match status" value="1"/>
</dbReference>
<accession>A0A1V0UPM6</accession>
<proteinExistence type="inferred from homology"/>
<dbReference type="RefSeq" id="WP_083038475.1">
    <property type="nucleotide sequence ID" value="NZ_CP020557.1"/>
</dbReference>
<evidence type="ECO:0000313" key="5">
    <source>
        <dbReference type="EMBL" id="ARF66908.1"/>
    </source>
</evidence>
<dbReference type="GO" id="GO:0008878">
    <property type="term" value="F:glucose-1-phosphate adenylyltransferase activity"/>
    <property type="evidence" value="ECO:0007669"/>
    <property type="project" value="InterPro"/>
</dbReference>
<dbReference type="Gene3D" id="3.90.550.10">
    <property type="entry name" value="Spore Coat Polysaccharide Biosynthesis Protein SpsA, Chain A"/>
    <property type="match status" value="1"/>
</dbReference>
<dbReference type="InterPro" id="IPR005835">
    <property type="entry name" value="NTP_transferase_dom"/>
</dbReference>
<feature type="domain" description="Glucose-1-phosphate adenylyltransferase/Bifunctional protein GlmU-like C-terminal hexapeptide" evidence="4">
    <location>
        <begin position="281"/>
        <end position="353"/>
    </location>
</feature>
<dbReference type="PANTHER" id="PTHR43523:SF6">
    <property type="entry name" value="GLYCOGEN BIOSYNTHESIS PROTEIN GLGD"/>
    <property type="match status" value="1"/>
</dbReference>
<dbReference type="CDD" id="cd04651">
    <property type="entry name" value="LbH_G1P_AT_C"/>
    <property type="match status" value="1"/>
</dbReference>
<organism evidence="5 6">
    <name type="scientific">Paenibacillus larvae subsp. pulvifaciens</name>
    <dbReference type="NCBI Taxonomy" id="1477"/>
    <lineage>
        <taxon>Bacteria</taxon>
        <taxon>Bacillati</taxon>
        <taxon>Bacillota</taxon>
        <taxon>Bacilli</taxon>
        <taxon>Bacillales</taxon>
        <taxon>Paenibacillaceae</taxon>
        <taxon>Paenibacillus</taxon>
    </lineage>
</organism>
<evidence type="ECO:0000259" key="4">
    <source>
        <dbReference type="Pfam" id="PF24894"/>
    </source>
</evidence>
<dbReference type="NCBIfam" id="TIGR02092">
    <property type="entry name" value="glgD"/>
    <property type="match status" value="1"/>
</dbReference>
<evidence type="ECO:0000256" key="2">
    <source>
        <dbReference type="ARBA" id="ARBA00023056"/>
    </source>
</evidence>
<gene>
    <name evidence="5" type="ORF">B7C51_02460</name>
</gene>
<reference evidence="5 6" key="1">
    <citation type="submission" date="2017-03" db="EMBL/GenBank/DDBJ databases">
        <title>Paenibacillus larvae genome sequencing.</title>
        <authorList>
            <person name="Dingman D.W."/>
        </authorList>
    </citation>
    <scope>NUCLEOTIDE SEQUENCE [LARGE SCALE GENOMIC DNA]</scope>
    <source>
        <strain evidence="5 6">SAG 10367</strain>
    </source>
</reference>
<dbReference type="Pfam" id="PF00483">
    <property type="entry name" value="NTP_transferase"/>
    <property type="match status" value="1"/>
</dbReference>
<protein>
    <submittedName>
        <fullName evidence="5">Glucose-1-phosphate adenylyltransferase subunit GlgD</fullName>
    </submittedName>
</protein>
<evidence type="ECO:0000259" key="3">
    <source>
        <dbReference type="Pfam" id="PF00483"/>
    </source>
</evidence>
<dbReference type="SUPFAM" id="SSF53448">
    <property type="entry name" value="Nucleotide-diphospho-sugar transferases"/>
    <property type="match status" value="1"/>
</dbReference>
<dbReference type="InterPro" id="IPR011831">
    <property type="entry name" value="ADP-Glc_PPase"/>
</dbReference>
<dbReference type="EMBL" id="CP020557">
    <property type="protein sequence ID" value="ARF66908.1"/>
    <property type="molecule type" value="Genomic_DNA"/>
</dbReference>
<dbReference type="InterPro" id="IPR011004">
    <property type="entry name" value="Trimer_LpxA-like_sf"/>
</dbReference>
<feature type="domain" description="Nucleotidyl transferase" evidence="3">
    <location>
        <begin position="18"/>
        <end position="174"/>
    </location>
</feature>
<evidence type="ECO:0000256" key="1">
    <source>
        <dbReference type="ARBA" id="ARBA00010443"/>
    </source>
</evidence>
<dbReference type="InterPro" id="IPR056818">
    <property type="entry name" value="GlmU/GlgC-like_hexapep"/>
</dbReference>
<evidence type="ECO:0000313" key="6">
    <source>
        <dbReference type="Proteomes" id="UP000192727"/>
    </source>
</evidence>
<sequence>MKQLMGVINLVHEPDDLEELTIYRNTACVPFGGRYRLIDFMLSNMVNSGIGNVAVFTHHKYRSLMDHLGSGKEWDLDRKRGGLFLLPSLGDGSNGTVRGDLFQLYTNRDFFYRGKEQLVLLARSHVVCNIQFDEAVRFHEEKKADITIIYKEMEPDPSAKFHRLAVRGDDRITVMEDQLGRLRTDNISLEMYIMNKELFLDMVESTLARGYDYIIRDGILKNIDKLGVYGYRFDGHAGIVTSINSYYRHSMELLCPNNLWDLFFQNKPIYTKIKDEPPAKHINGCTVKNSLVANGCVIEGTVKNSILFRGVRVEKGAVIKNSIIMQNCVIRQNAKIENSILDKDVLISPDRSLCGDQRAPFVAAKTKVI</sequence>
<dbReference type="CDD" id="cd02508">
    <property type="entry name" value="ADP_Glucose_PP"/>
    <property type="match status" value="1"/>
</dbReference>
<dbReference type="Proteomes" id="UP000192727">
    <property type="component" value="Chromosome"/>
</dbReference>
<dbReference type="InterPro" id="IPR011832">
    <property type="entry name" value="GlgDAde_trans"/>
</dbReference>
<dbReference type="Pfam" id="PF24894">
    <property type="entry name" value="Hexapep_GlmU"/>
    <property type="match status" value="1"/>
</dbReference>
<comment type="similarity">
    <text evidence="1">Belongs to the bacterial/plant glucose-1-phosphate adenylyltransferase family.</text>
</comment>
<dbReference type="InterPro" id="IPR029044">
    <property type="entry name" value="Nucleotide-diphossugar_trans"/>
</dbReference>
<keyword evidence="5" id="KW-0808">Transferase</keyword>
<name>A0A1V0UPM6_9BACL</name>
<dbReference type="SUPFAM" id="SSF51161">
    <property type="entry name" value="Trimeric LpxA-like enzymes"/>
    <property type="match status" value="1"/>
</dbReference>
<keyword evidence="5" id="KW-0548">Nucleotidyltransferase</keyword>
<dbReference type="PANTHER" id="PTHR43523">
    <property type="entry name" value="GLUCOSE-1-PHOSPHATE ADENYLYLTRANSFERASE-RELATED"/>
    <property type="match status" value="1"/>
</dbReference>
<dbReference type="GO" id="GO:0005978">
    <property type="term" value="P:glycogen biosynthetic process"/>
    <property type="evidence" value="ECO:0007669"/>
    <property type="project" value="UniProtKB-KW"/>
</dbReference>